<dbReference type="PANTHER" id="PTHR30591:SF1">
    <property type="entry name" value="RECBCD ENZYME SUBUNIT RECC"/>
    <property type="match status" value="1"/>
</dbReference>
<sequence length="1140" mass="131636">MSLRFIYGRAGSGKSKYCVESIKRNLEGGEKSPLVLIVPEQFSFQAEKSVVEEVKGTGIINVEVTSFKRMAYEVFNEVGGATRQFIDSSGKLMLIFNIMSRLKEELRVFGTAADQQGFVNTVSDVITELKRYDISPQELRASLNLIDEEELLREKILDISKIFEEFEETIHNNKNYLDNEDELSLLYEKLEESTQFDKGEIWLDEFSSFTPQQYNIIEKLLKKAKRVNITLCMDYGVEIDSTDVFAPIKTTRDKLAKLAEENNIPIESPIILKNSNYDRFKSNEEIRYVEANYFRYPYKQYTHKTEDLKIIRALNPYSEIEKIAREIVEAARDKGIRFRDIAVISRDLGAYEKIVKTVFNEYEIPHFIDKKREIDDNPLIVLITSAIDIFNKNWSYEAVFRYLKTGLINVPKEDIDILENYVMAYGIRGKNKWLSIWDYGSEELLDKINEIRIQVITPLANFYSRLKGKKSTEEICEALYEFLCQIGANETIETWVNKFKGEGKQELAREYSQIWNMVIELLDQVVEVFGEDKIELKEFVKILSLGFGEHKMGLIPPSLDQVLVSDVERVRTHEIKLLYIVGVNDGIFPAVEKDEGILSDADRDKLKKIGIEIAEDTKSKAFEEQYLIYRTLTTTGKFLRVCYSIADFEGKAVRPSIIVSRLKSLFPKIQIESDTLEVENEEESLELVSRKIPTFNKLISVLRKDQGNIKVSPFWSDVYDWYSDEKNGYKDKLKTVFSAVAFTNAVEDISEEKARKIYGDRLYLSISRIERYVSCPFAYYVQYGLKAKERKIFALTPPDLGTFMHNVIDEFSETVDKKFLRWYEIDEAWCKSTVSKIVDKKAEEVSGGIFSSSPRYRYFTERLKRVLIKTILIIVEHLKRSGFQPIGHEVGFGSGESYPPIEIELSNGEKVRLIGRIDRVDKLYLEEKDYFRIIDYKSGNKDFSLSDVYHGLQLQLLTYLDAILTNEEIREKDPVLPGGVLYLRIDDPIIRGSRSLSDEEIEKEIMKALKMKGLLLADPKVVKEMDRGIDGSSLIIPARINKDGNLGKSSVGTEEQFKMLREHVKKKLVEVCESMLKGEIRISPIKSKDADTCSYCIYSAVCQFDNSFEGNGHRIIKDESDEEIWNRLEKENQKKLDVKS</sequence>
<keyword evidence="5 14" id="KW-0227">DNA damage</keyword>
<comment type="similarity">
    <text evidence="14">Belongs to the helicase family. AddB/RexB type 1 subfamily.</text>
</comment>
<dbReference type="InterPro" id="IPR011604">
    <property type="entry name" value="PDDEXK-like_dom_sf"/>
</dbReference>
<comment type="function">
    <text evidence="14">The heterodimer acts as both an ATP-dependent DNA helicase and an ATP-dependent, dual-direction single-stranded exonuclease. Recognizes the chi site generating a DNA molecule suitable for the initiation of homologous recombination. The AddB subunit has 5' -&gt; 3' nuclease activity but not helicase activity.</text>
</comment>
<dbReference type="GO" id="GO:0000724">
    <property type="term" value="P:double-strand break repair via homologous recombination"/>
    <property type="evidence" value="ECO:0007669"/>
    <property type="project" value="UniProtKB-UniRule"/>
</dbReference>
<dbReference type="NCBIfam" id="TIGR02773">
    <property type="entry name" value="addB_Gpos"/>
    <property type="match status" value="1"/>
</dbReference>
<organism evidence="17 18">
    <name type="scientific">Clostridium bovifaecis</name>
    <dbReference type="NCBI Taxonomy" id="2184719"/>
    <lineage>
        <taxon>Bacteria</taxon>
        <taxon>Bacillati</taxon>
        <taxon>Bacillota</taxon>
        <taxon>Clostridia</taxon>
        <taxon>Eubacteriales</taxon>
        <taxon>Clostridiaceae</taxon>
        <taxon>Clostridium</taxon>
    </lineage>
</organism>
<feature type="binding site" evidence="14">
    <location>
        <position position="1102"/>
    </location>
    <ligand>
        <name>[4Fe-4S] cluster</name>
        <dbReference type="ChEBI" id="CHEBI:49883"/>
    </ligand>
</feature>
<dbReference type="SUPFAM" id="SSF52980">
    <property type="entry name" value="Restriction endonuclease-like"/>
    <property type="match status" value="1"/>
</dbReference>
<evidence type="ECO:0000256" key="6">
    <source>
        <dbReference type="ARBA" id="ARBA00022801"/>
    </source>
</evidence>
<evidence type="ECO:0000256" key="14">
    <source>
        <dbReference type="HAMAP-Rule" id="MF_01452"/>
    </source>
</evidence>
<feature type="domain" description="ATP-dependent helicase/deoxyribonuclease subunit B N-terminal" evidence="16">
    <location>
        <begin position="5"/>
        <end position="290"/>
    </location>
</feature>
<dbReference type="GO" id="GO:0046872">
    <property type="term" value="F:metal ion binding"/>
    <property type="evidence" value="ECO:0007669"/>
    <property type="project" value="UniProtKB-KW"/>
</dbReference>
<keyword evidence="4 14" id="KW-0547">Nucleotide-binding</keyword>
<evidence type="ECO:0000256" key="7">
    <source>
        <dbReference type="ARBA" id="ARBA00022806"/>
    </source>
</evidence>
<evidence type="ECO:0000256" key="9">
    <source>
        <dbReference type="ARBA" id="ARBA00022840"/>
    </source>
</evidence>
<evidence type="ECO:0000256" key="5">
    <source>
        <dbReference type="ARBA" id="ARBA00022763"/>
    </source>
</evidence>
<dbReference type="Pfam" id="PF12705">
    <property type="entry name" value="PDDEXK_1"/>
    <property type="match status" value="1"/>
</dbReference>
<keyword evidence="8 14" id="KW-0269">Exonuclease</keyword>
<protein>
    <recommendedName>
        <fullName evidence="14">ATP-dependent helicase/deoxyribonuclease subunit B</fullName>
        <ecNumber evidence="14">3.1.-.-</ecNumber>
    </recommendedName>
    <alternativeName>
        <fullName evidence="14">ATP-dependent helicase/nuclease subunit AddB</fullName>
    </alternativeName>
</protein>
<name>A0A6I6F747_9CLOT</name>
<dbReference type="SUPFAM" id="SSF52540">
    <property type="entry name" value="P-loop containing nucleoside triphosphate hydrolases"/>
    <property type="match status" value="2"/>
</dbReference>
<evidence type="ECO:0000256" key="4">
    <source>
        <dbReference type="ARBA" id="ARBA00022741"/>
    </source>
</evidence>
<evidence type="ECO:0000256" key="12">
    <source>
        <dbReference type="ARBA" id="ARBA00023125"/>
    </source>
</evidence>
<dbReference type="GO" id="GO:0005524">
    <property type="term" value="F:ATP binding"/>
    <property type="evidence" value="ECO:0007669"/>
    <property type="project" value="UniProtKB-UniRule"/>
</dbReference>
<keyword evidence="2 14" id="KW-0540">Nuclease</keyword>
<comment type="miscellaneous">
    <text evidence="14">Despite having conserved helicase domains, this subunit does not have helicase activity.</text>
</comment>
<evidence type="ECO:0000256" key="13">
    <source>
        <dbReference type="ARBA" id="ARBA00023204"/>
    </source>
</evidence>
<dbReference type="HAMAP" id="MF_01452">
    <property type="entry name" value="AddB_type1"/>
    <property type="match status" value="1"/>
</dbReference>
<feature type="binding site" evidence="14">
    <location>
        <position position="1093"/>
    </location>
    <ligand>
        <name>[4Fe-4S] cluster</name>
        <dbReference type="ChEBI" id="CHEBI:49883"/>
    </ligand>
</feature>
<dbReference type="InterPro" id="IPR027417">
    <property type="entry name" value="P-loop_NTPase"/>
</dbReference>
<keyword evidence="3 14" id="KW-0479">Metal-binding</keyword>
<gene>
    <name evidence="14 17" type="primary">addB</name>
    <name evidence="17" type="ORF">GOM49_15410</name>
</gene>
<dbReference type="InterPro" id="IPR014140">
    <property type="entry name" value="DNA_helicase_suAddB"/>
</dbReference>
<keyword evidence="1 14" id="KW-0004">4Fe-4S</keyword>
<dbReference type="EC" id="3.1.-.-" evidence="14"/>
<dbReference type="EMBL" id="CP046522">
    <property type="protein sequence ID" value="QGU96297.1"/>
    <property type="molecule type" value="Genomic_DNA"/>
</dbReference>
<evidence type="ECO:0000256" key="3">
    <source>
        <dbReference type="ARBA" id="ARBA00022723"/>
    </source>
</evidence>
<evidence type="ECO:0000256" key="1">
    <source>
        <dbReference type="ARBA" id="ARBA00022485"/>
    </source>
</evidence>
<evidence type="ECO:0000256" key="8">
    <source>
        <dbReference type="ARBA" id="ARBA00022839"/>
    </source>
</evidence>
<dbReference type="GO" id="GO:0051539">
    <property type="term" value="F:4 iron, 4 sulfur cluster binding"/>
    <property type="evidence" value="ECO:0007669"/>
    <property type="project" value="UniProtKB-KW"/>
</dbReference>
<dbReference type="InterPro" id="IPR038726">
    <property type="entry name" value="PDDEXK_AddAB-type"/>
</dbReference>
<dbReference type="Gene3D" id="6.10.140.1030">
    <property type="match status" value="1"/>
</dbReference>
<dbReference type="PANTHER" id="PTHR30591">
    <property type="entry name" value="RECBCD ENZYME SUBUNIT RECC"/>
    <property type="match status" value="1"/>
</dbReference>
<keyword evidence="6 14" id="KW-0378">Hydrolase</keyword>
<reference evidence="17 18" key="1">
    <citation type="submission" date="2019-12" db="EMBL/GenBank/DDBJ databases">
        <title>Genome sequenceing of Clostridium bovifaecis.</title>
        <authorList>
            <person name="Yao Y."/>
        </authorList>
    </citation>
    <scope>NUCLEOTIDE SEQUENCE [LARGE SCALE GENOMIC DNA]</scope>
    <source>
        <strain evidence="17 18">BXX</strain>
    </source>
</reference>
<feature type="binding site" evidence="14">
    <location>
        <position position="1096"/>
    </location>
    <ligand>
        <name>[4Fe-4S] cluster</name>
        <dbReference type="ChEBI" id="CHEBI:49883"/>
    </ligand>
</feature>
<keyword evidence="11 14" id="KW-0411">Iron-sulfur</keyword>
<dbReference type="GO" id="GO:0004386">
    <property type="term" value="F:helicase activity"/>
    <property type="evidence" value="ECO:0007669"/>
    <property type="project" value="UniProtKB-KW"/>
</dbReference>
<dbReference type="InterPro" id="IPR011335">
    <property type="entry name" value="Restrct_endonuc-II-like"/>
</dbReference>
<keyword evidence="18" id="KW-1185">Reference proteome</keyword>
<feature type="binding site" evidence="14">
    <location>
        <position position="775"/>
    </location>
    <ligand>
        <name>[4Fe-4S] cluster</name>
        <dbReference type="ChEBI" id="CHEBI:49883"/>
    </ligand>
</feature>
<comment type="subunit">
    <text evidence="14">Heterodimer of AddA and AddB.</text>
</comment>
<accession>A0A6I6F747</accession>
<dbReference type="Pfam" id="PF21445">
    <property type="entry name" value="ADDB_N"/>
    <property type="match status" value="1"/>
</dbReference>
<dbReference type="Gene3D" id="3.90.320.10">
    <property type="match status" value="1"/>
</dbReference>
<keyword evidence="12 14" id="KW-0238">DNA-binding</keyword>
<keyword evidence="9 14" id="KW-0067">ATP-binding</keyword>
<keyword evidence="7 14" id="KW-0347">Helicase</keyword>
<dbReference type="InterPro" id="IPR049035">
    <property type="entry name" value="ADDB_N"/>
</dbReference>
<feature type="domain" description="PD-(D/E)XK endonuclease-like" evidence="15">
    <location>
        <begin position="764"/>
        <end position="1103"/>
    </location>
</feature>
<evidence type="ECO:0000256" key="11">
    <source>
        <dbReference type="ARBA" id="ARBA00023014"/>
    </source>
</evidence>
<evidence type="ECO:0000256" key="10">
    <source>
        <dbReference type="ARBA" id="ARBA00023004"/>
    </source>
</evidence>
<dbReference type="AlphaFoldDB" id="A0A6I6F747"/>
<comment type="cofactor">
    <cofactor evidence="14">
        <name>Mg(2+)</name>
        <dbReference type="ChEBI" id="CHEBI:18420"/>
    </cofactor>
</comment>
<comment type="cofactor">
    <cofactor evidence="14">
        <name>[4Fe-4S] cluster</name>
        <dbReference type="ChEBI" id="CHEBI:49883"/>
    </cofactor>
    <text evidence="14">Binds 1 [4Fe-4S] cluster.</text>
</comment>
<evidence type="ECO:0000256" key="2">
    <source>
        <dbReference type="ARBA" id="ARBA00022722"/>
    </source>
</evidence>
<dbReference type="GO" id="GO:0003690">
    <property type="term" value="F:double-stranded DNA binding"/>
    <property type="evidence" value="ECO:0007669"/>
    <property type="project" value="UniProtKB-UniRule"/>
</dbReference>
<evidence type="ECO:0000313" key="17">
    <source>
        <dbReference type="EMBL" id="QGU96297.1"/>
    </source>
</evidence>
<evidence type="ECO:0000259" key="16">
    <source>
        <dbReference type="Pfam" id="PF21445"/>
    </source>
</evidence>
<evidence type="ECO:0000313" key="18">
    <source>
        <dbReference type="Proteomes" id="UP000422764"/>
    </source>
</evidence>
<keyword evidence="13 14" id="KW-0234">DNA repair</keyword>
<dbReference type="GO" id="GO:0008409">
    <property type="term" value="F:5'-3' exonuclease activity"/>
    <property type="evidence" value="ECO:0007669"/>
    <property type="project" value="UniProtKB-UniRule"/>
</dbReference>
<proteinExistence type="inferred from homology"/>
<keyword evidence="10 14" id="KW-0408">Iron</keyword>
<dbReference type="Proteomes" id="UP000422764">
    <property type="component" value="Chromosome"/>
</dbReference>
<dbReference type="Gene3D" id="3.40.50.300">
    <property type="entry name" value="P-loop containing nucleotide triphosphate hydrolases"/>
    <property type="match status" value="3"/>
</dbReference>
<evidence type="ECO:0000259" key="15">
    <source>
        <dbReference type="Pfam" id="PF12705"/>
    </source>
</evidence>